<dbReference type="AlphaFoldDB" id="A0A7C6EBJ3"/>
<organism evidence="1">
    <name type="scientific">candidate division WOR-3 bacterium</name>
    <dbReference type="NCBI Taxonomy" id="2052148"/>
    <lineage>
        <taxon>Bacteria</taxon>
        <taxon>Bacteria division WOR-3</taxon>
    </lineage>
</organism>
<comment type="caution">
    <text evidence="1">The sequence shown here is derived from an EMBL/GenBank/DDBJ whole genome shotgun (WGS) entry which is preliminary data.</text>
</comment>
<gene>
    <name evidence="1" type="ORF">ENW73_08905</name>
</gene>
<name>A0A7C6EBJ3_UNCW3</name>
<reference evidence="1" key="1">
    <citation type="journal article" date="2020" name="mSystems">
        <title>Genome- and Community-Level Interaction Insights into Carbon Utilization and Element Cycling Functions of Hydrothermarchaeota in Hydrothermal Sediment.</title>
        <authorList>
            <person name="Zhou Z."/>
            <person name="Liu Y."/>
            <person name="Xu W."/>
            <person name="Pan J."/>
            <person name="Luo Z.H."/>
            <person name="Li M."/>
        </authorList>
    </citation>
    <scope>NUCLEOTIDE SEQUENCE [LARGE SCALE GENOMIC DNA]</scope>
    <source>
        <strain evidence="1">SpSt-876</strain>
    </source>
</reference>
<accession>A0A7C6EBJ3</accession>
<evidence type="ECO:0000313" key="1">
    <source>
        <dbReference type="EMBL" id="HHS52954.1"/>
    </source>
</evidence>
<protein>
    <submittedName>
        <fullName evidence="1">Uncharacterized protein</fullName>
    </submittedName>
</protein>
<dbReference type="EMBL" id="DTLI01000213">
    <property type="protein sequence ID" value="HHS52954.1"/>
    <property type="molecule type" value="Genomic_DNA"/>
</dbReference>
<proteinExistence type="predicted"/>
<sequence length="76" mass="8272">MAIRLSPSPNLVFEIARVKDPFITNPYLLALLDMPPIEQKVIARQVVILCAAIDGITPEDALELLAAISPYLGGDR</sequence>